<sequence>MSFARLQNIIKDKSVENHFNYSSSNSNKSATPNNTCINYHKGYKSIEGLVECMISILYHASRDSPTTPPENCIQDIYHLYEINKDVPMLSYDLLDPMQVQAIYKEMINVVDDLVQSIHGNKKHLKTKLVYYLKSYDQILNSKKRKCGIQMVC</sequence>
<keyword evidence="2" id="KW-1185">Reference proteome</keyword>
<evidence type="ECO:0000313" key="1">
    <source>
        <dbReference type="EMBL" id="CAG8462168.1"/>
    </source>
</evidence>
<accession>A0A9N8VW57</accession>
<gene>
    <name evidence="1" type="ORF">DERYTH_LOCUS1060</name>
</gene>
<proteinExistence type="predicted"/>
<dbReference type="OrthoDB" id="2407518at2759"/>
<name>A0A9N8VW57_9GLOM</name>
<comment type="caution">
    <text evidence="1">The sequence shown here is derived from an EMBL/GenBank/DDBJ whole genome shotgun (WGS) entry which is preliminary data.</text>
</comment>
<dbReference type="AlphaFoldDB" id="A0A9N8VW57"/>
<protein>
    <submittedName>
        <fullName evidence="1">26036_t:CDS:1</fullName>
    </submittedName>
</protein>
<dbReference type="EMBL" id="CAJVPY010000278">
    <property type="protein sequence ID" value="CAG8462168.1"/>
    <property type="molecule type" value="Genomic_DNA"/>
</dbReference>
<evidence type="ECO:0000313" key="2">
    <source>
        <dbReference type="Proteomes" id="UP000789405"/>
    </source>
</evidence>
<dbReference type="Proteomes" id="UP000789405">
    <property type="component" value="Unassembled WGS sequence"/>
</dbReference>
<organism evidence="1 2">
    <name type="scientific">Dentiscutata erythropus</name>
    <dbReference type="NCBI Taxonomy" id="1348616"/>
    <lineage>
        <taxon>Eukaryota</taxon>
        <taxon>Fungi</taxon>
        <taxon>Fungi incertae sedis</taxon>
        <taxon>Mucoromycota</taxon>
        <taxon>Glomeromycotina</taxon>
        <taxon>Glomeromycetes</taxon>
        <taxon>Diversisporales</taxon>
        <taxon>Gigasporaceae</taxon>
        <taxon>Dentiscutata</taxon>
    </lineage>
</organism>
<reference evidence="1" key="1">
    <citation type="submission" date="2021-06" db="EMBL/GenBank/DDBJ databases">
        <authorList>
            <person name="Kallberg Y."/>
            <person name="Tangrot J."/>
            <person name="Rosling A."/>
        </authorList>
    </citation>
    <scope>NUCLEOTIDE SEQUENCE</scope>
    <source>
        <strain evidence="1">MA453B</strain>
    </source>
</reference>